<comment type="caution">
    <text evidence="1">The sequence shown here is derived from an EMBL/GenBank/DDBJ whole genome shotgun (WGS) entry which is preliminary data.</text>
</comment>
<dbReference type="AlphaFoldDB" id="A0A3A3A3Q4"/>
<protein>
    <submittedName>
        <fullName evidence="1">Uncharacterized protein</fullName>
    </submittedName>
</protein>
<sequence>MEVTVNLHLLWVLRAGLKLPSRCTGYVAGTETVNNHDIPELDNLDFHENED</sequence>
<organism evidence="1 2">
    <name type="scientific">Aspergillus sclerotialis</name>
    <dbReference type="NCBI Taxonomy" id="2070753"/>
    <lineage>
        <taxon>Eukaryota</taxon>
        <taxon>Fungi</taxon>
        <taxon>Dikarya</taxon>
        <taxon>Ascomycota</taxon>
        <taxon>Pezizomycotina</taxon>
        <taxon>Eurotiomycetes</taxon>
        <taxon>Eurotiomycetidae</taxon>
        <taxon>Eurotiales</taxon>
        <taxon>Aspergillaceae</taxon>
        <taxon>Aspergillus</taxon>
        <taxon>Aspergillus subgen. Polypaecilum</taxon>
    </lineage>
</organism>
<dbReference type="Proteomes" id="UP000266188">
    <property type="component" value="Unassembled WGS sequence"/>
</dbReference>
<keyword evidence="2" id="KW-1185">Reference proteome</keyword>
<accession>A0A3A3A3Q4</accession>
<evidence type="ECO:0000313" key="1">
    <source>
        <dbReference type="EMBL" id="RJE24665.1"/>
    </source>
</evidence>
<name>A0A3A3A3Q4_9EURO</name>
<evidence type="ECO:0000313" key="2">
    <source>
        <dbReference type="Proteomes" id="UP000266188"/>
    </source>
</evidence>
<proteinExistence type="predicted"/>
<gene>
    <name evidence="1" type="ORF">PHISCL_02980</name>
</gene>
<dbReference type="EMBL" id="MVGC01000072">
    <property type="protein sequence ID" value="RJE24665.1"/>
    <property type="molecule type" value="Genomic_DNA"/>
</dbReference>
<reference evidence="2" key="1">
    <citation type="submission" date="2017-02" db="EMBL/GenBank/DDBJ databases">
        <authorList>
            <person name="Tafer H."/>
            <person name="Lopandic K."/>
        </authorList>
    </citation>
    <scope>NUCLEOTIDE SEQUENCE [LARGE SCALE GENOMIC DNA]</scope>
    <source>
        <strain evidence="2">CBS 366.77</strain>
    </source>
</reference>